<organism evidence="1">
    <name type="scientific">marine sediment metagenome</name>
    <dbReference type="NCBI Taxonomy" id="412755"/>
    <lineage>
        <taxon>unclassified sequences</taxon>
        <taxon>metagenomes</taxon>
        <taxon>ecological metagenomes</taxon>
    </lineage>
</organism>
<gene>
    <name evidence="1" type="ORF">S12H4_28890</name>
</gene>
<proteinExistence type="predicted"/>
<name>X1TZX4_9ZZZZ</name>
<sequence length="70" mass="7420">LKSVISARLEPDFTISVGGIGNHGQIEYLRHGGSGCQGGSIPADEITTYHSYHRLIQRDFLHGGEGGGKA</sequence>
<reference evidence="1" key="1">
    <citation type="journal article" date="2014" name="Front. Microbiol.">
        <title>High frequency of phylogenetically diverse reductive dehalogenase-homologous genes in deep subseafloor sedimentary metagenomes.</title>
        <authorList>
            <person name="Kawai M."/>
            <person name="Futagami T."/>
            <person name="Toyoda A."/>
            <person name="Takaki Y."/>
            <person name="Nishi S."/>
            <person name="Hori S."/>
            <person name="Arai W."/>
            <person name="Tsubouchi T."/>
            <person name="Morono Y."/>
            <person name="Uchiyama I."/>
            <person name="Ito T."/>
            <person name="Fujiyama A."/>
            <person name="Inagaki F."/>
            <person name="Takami H."/>
        </authorList>
    </citation>
    <scope>NUCLEOTIDE SEQUENCE</scope>
    <source>
        <strain evidence="1">Expedition CK06-06</strain>
    </source>
</reference>
<feature type="non-terminal residue" evidence="1">
    <location>
        <position position="1"/>
    </location>
</feature>
<dbReference type="AlphaFoldDB" id="X1TZX4"/>
<protein>
    <submittedName>
        <fullName evidence="1">Uncharacterized protein</fullName>
    </submittedName>
</protein>
<dbReference type="EMBL" id="BARW01016614">
    <property type="protein sequence ID" value="GAI93120.1"/>
    <property type="molecule type" value="Genomic_DNA"/>
</dbReference>
<comment type="caution">
    <text evidence="1">The sequence shown here is derived from an EMBL/GenBank/DDBJ whole genome shotgun (WGS) entry which is preliminary data.</text>
</comment>
<evidence type="ECO:0000313" key="1">
    <source>
        <dbReference type="EMBL" id="GAI93120.1"/>
    </source>
</evidence>
<accession>X1TZX4</accession>